<keyword evidence="4" id="KW-1185">Reference proteome</keyword>
<keyword evidence="2" id="KW-0472">Membrane</keyword>
<evidence type="ECO:0000313" key="3">
    <source>
        <dbReference type="EMBL" id="EFH85628.1"/>
    </source>
</evidence>
<organism evidence="3 4">
    <name type="scientific">Ktedonobacter racemifer DSM 44963</name>
    <dbReference type="NCBI Taxonomy" id="485913"/>
    <lineage>
        <taxon>Bacteria</taxon>
        <taxon>Bacillati</taxon>
        <taxon>Chloroflexota</taxon>
        <taxon>Ktedonobacteria</taxon>
        <taxon>Ktedonobacterales</taxon>
        <taxon>Ktedonobacteraceae</taxon>
        <taxon>Ktedonobacter</taxon>
    </lineage>
</organism>
<comment type="caution">
    <text evidence="3">The sequence shown here is derived from an EMBL/GenBank/DDBJ whole genome shotgun (WGS) entry which is preliminary data.</text>
</comment>
<dbReference type="STRING" id="485913.Krac_6855"/>
<accession>D6TPL4</accession>
<sequence>MVFCGQCGLLIPPGSTKCPRCGAPVDENPVGQQAPTTNDINNETQVSMQAIPQHQPGQPGDAYSARTQQDQRGYETYSNNNAPTSAVPSSTRPTPAYPAPPPHTSNPYNPVSPSPYPYRQQQEGYTPPQPTPYYQPQPPRRGNGLLITLITLAVLLVLVTGGILLAGPGRLFPNTANNATATTAPQATPTTANQPTDTATAQPTDTPEATATPNQTTPTPTVTSAQAESVVYNYYNYINAKQYQQAYDLWTHINQTYDDFKNGFATTDKDTIQTIRSSDDPQGQKVSLTLQALSTDGQTTMYSGYYIVSQQADGSLKFVDGQMNKAS</sequence>
<protein>
    <recommendedName>
        <fullName evidence="5">Zinc-ribbon domain-containing protein</fullName>
    </recommendedName>
</protein>
<reference evidence="3 4" key="1">
    <citation type="journal article" date="2011" name="Stand. Genomic Sci.">
        <title>Non-contiguous finished genome sequence and contextual data of the filamentous soil bacterium Ktedonobacter racemifer type strain (SOSP1-21).</title>
        <authorList>
            <person name="Chang Y.J."/>
            <person name="Land M."/>
            <person name="Hauser L."/>
            <person name="Chertkov O."/>
            <person name="Del Rio T.G."/>
            <person name="Nolan M."/>
            <person name="Copeland A."/>
            <person name="Tice H."/>
            <person name="Cheng J.F."/>
            <person name="Lucas S."/>
            <person name="Han C."/>
            <person name="Goodwin L."/>
            <person name="Pitluck S."/>
            <person name="Ivanova N."/>
            <person name="Ovchinikova G."/>
            <person name="Pati A."/>
            <person name="Chen A."/>
            <person name="Palaniappan K."/>
            <person name="Mavromatis K."/>
            <person name="Liolios K."/>
            <person name="Brettin T."/>
            <person name="Fiebig A."/>
            <person name="Rohde M."/>
            <person name="Abt B."/>
            <person name="Goker M."/>
            <person name="Detter J.C."/>
            <person name="Woyke T."/>
            <person name="Bristow J."/>
            <person name="Eisen J.A."/>
            <person name="Markowitz V."/>
            <person name="Hugenholtz P."/>
            <person name="Kyrpides N.C."/>
            <person name="Klenk H.P."/>
            <person name="Lapidus A."/>
        </authorList>
    </citation>
    <scope>NUCLEOTIDE SEQUENCE [LARGE SCALE GENOMIC DNA]</scope>
    <source>
        <strain evidence="4">DSM 44963</strain>
    </source>
</reference>
<feature type="compositionally biased region" description="Polar residues" evidence="1">
    <location>
        <begin position="65"/>
        <end position="87"/>
    </location>
</feature>
<proteinExistence type="predicted"/>
<dbReference type="OrthoDB" id="7863791at2"/>
<feature type="compositionally biased region" description="Pro residues" evidence="1">
    <location>
        <begin position="95"/>
        <end position="116"/>
    </location>
</feature>
<dbReference type="EMBL" id="ADVG01000002">
    <property type="protein sequence ID" value="EFH85628.1"/>
    <property type="molecule type" value="Genomic_DNA"/>
</dbReference>
<keyword evidence="2" id="KW-1133">Transmembrane helix</keyword>
<evidence type="ECO:0000256" key="2">
    <source>
        <dbReference type="SAM" id="Phobius"/>
    </source>
</evidence>
<feature type="region of interest" description="Disordered" evidence="1">
    <location>
        <begin position="51"/>
        <end position="139"/>
    </location>
</feature>
<evidence type="ECO:0000256" key="1">
    <source>
        <dbReference type="SAM" id="MobiDB-lite"/>
    </source>
</evidence>
<dbReference type="AlphaFoldDB" id="D6TPL4"/>
<feature type="compositionally biased region" description="Pro residues" evidence="1">
    <location>
        <begin position="127"/>
        <end position="139"/>
    </location>
</feature>
<feature type="transmembrane region" description="Helical" evidence="2">
    <location>
        <begin position="145"/>
        <end position="167"/>
    </location>
</feature>
<dbReference type="InParanoid" id="D6TPL4"/>
<keyword evidence="2" id="KW-0812">Transmembrane</keyword>
<feature type="region of interest" description="Disordered" evidence="1">
    <location>
        <begin position="176"/>
        <end position="223"/>
    </location>
</feature>
<evidence type="ECO:0008006" key="5">
    <source>
        <dbReference type="Google" id="ProtNLM"/>
    </source>
</evidence>
<gene>
    <name evidence="3" type="ORF">Krac_6855</name>
</gene>
<evidence type="ECO:0000313" key="4">
    <source>
        <dbReference type="Proteomes" id="UP000004508"/>
    </source>
</evidence>
<dbReference type="RefSeq" id="WP_007909287.1">
    <property type="nucleotide sequence ID" value="NZ_ADVG01000002.1"/>
</dbReference>
<name>D6TPL4_KTERA</name>
<dbReference type="Proteomes" id="UP000004508">
    <property type="component" value="Unassembled WGS sequence"/>
</dbReference>